<dbReference type="Gene3D" id="4.10.1000.10">
    <property type="entry name" value="Zinc finger, CCCH-type"/>
    <property type="match status" value="2"/>
</dbReference>
<name>A0AAV5UEJ7_9BILA</name>
<feature type="compositionally biased region" description="Acidic residues" evidence="10">
    <location>
        <begin position="372"/>
        <end position="386"/>
    </location>
</feature>
<dbReference type="AlphaFoldDB" id="A0AAV5UEJ7"/>
<organism evidence="12 14">
    <name type="scientific">Pristionchus entomophagus</name>
    <dbReference type="NCBI Taxonomy" id="358040"/>
    <lineage>
        <taxon>Eukaryota</taxon>
        <taxon>Metazoa</taxon>
        <taxon>Ecdysozoa</taxon>
        <taxon>Nematoda</taxon>
        <taxon>Chromadorea</taxon>
        <taxon>Rhabditida</taxon>
        <taxon>Rhabditina</taxon>
        <taxon>Diplogasteromorpha</taxon>
        <taxon>Diplogasteroidea</taxon>
        <taxon>Neodiplogasteridae</taxon>
        <taxon>Pristionchus</taxon>
    </lineage>
</organism>
<keyword evidence="4" id="KW-0677">Repeat</keyword>
<dbReference type="InterPro" id="IPR045348">
    <property type="entry name" value="CPSF4/Yth1"/>
</dbReference>
<dbReference type="PROSITE" id="PS50103">
    <property type="entry name" value="ZF_C3H1"/>
    <property type="match status" value="2"/>
</dbReference>
<evidence type="ECO:0000256" key="7">
    <source>
        <dbReference type="ARBA" id="ARBA00022884"/>
    </source>
</evidence>
<keyword evidence="6 9" id="KW-0862">Zinc</keyword>
<evidence type="ECO:0000256" key="9">
    <source>
        <dbReference type="PROSITE-ProRule" id="PRU00723"/>
    </source>
</evidence>
<proteinExistence type="predicted"/>
<evidence type="ECO:0000313" key="13">
    <source>
        <dbReference type="EMBL" id="GMT08470.1"/>
    </source>
</evidence>
<evidence type="ECO:0000256" key="2">
    <source>
        <dbReference type="ARBA" id="ARBA00022664"/>
    </source>
</evidence>
<reference evidence="12" key="1">
    <citation type="submission" date="2023-10" db="EMBL/GenBank/DDBJ databases">
        <title>Genome assembly of Pristionchus species.</title>
        <authorList>
            <person name="Yoshida K."/>
            <person name="Sommer R.J."/>
        </authorList>
    </citation>
    <scope>NUCLEOTIDE SEQUENCE</scope>
    <source>
        <strain evidence="12">RS0144</strain>
    </source>
</reference>
<comment type="subcellular location">
    <subcellularLocation>
        <location evidence="1">Nucleus</location>
    </subcellularLocation>
</comment>
<evidence type="ECO:0000313" key="12">
    <source>
        <dbReference type="EMBL" id="GMT05088.1"/>
    </source>
</evidence>
<feature type="zinc finger region" description="C3H1-type" evidence="9">
    <location>
        <begin position="131"/>
        <end position="158"/>
    </location>
</feature>
<dbReference type="GO" id="GO:0006397">
    <property type="term" value="P:mRNA processing"/>
    <property type="evidence" value="ECO:0007669"/>
    <property type="project" value="UniProtKB-KW"/>
</dbReference>
<evidence type="ECO:0000256" key="1">
    <source>
        <dbReference type="ARBA" id="ARBA00004123"/>
    </source>
</evidence>
<dbReference type="Proteomes" id="UP001432027">
    <property type="component" value="Unassembled WGS sequence"/>
</dbReference>
<evidence type="ECO:0000256" key="4">
    <source>
        <dbReference type="ARBA" id="ARBA00022737"/>
    </source>
</evidence>
<keyword evidence="2" id="KW-0507">mRNA processing</keyword>
<evidence type="ECO:0000256" key="5">
    <source>
        <dbReference type="ARBA" id="ARBA00022771"/>
    </source>
</evidence>
<dbReference type="EMBL" id="BTSX01000006">
    <property type="protein sequence ID" value="GMT05088.1"/>
    <property type="molecule type" value="Genomic_DNA"/>
</dbReference>
<feature type="zinc finger region" description="C3H1-type" evidence="9">
    <location>
        <begin position="43"/>
        <end position="71"/>
    </location>
</feature>
<comment type="caution">
    <text evidence="12">The sequence shown here is derived from an EMBL/GenBank/DDBJ whole genome shotgun (WGS) entry which is preliminary data.</text>
</comment>
<evidence type="ECO:0000256" key="8">
    <source>
        <dbReference type="ARBA" id="ARBA00023242"/>
    </source>
</evidence>
<dbReference type="GO" id="GO:0003723">
    <property type="term" value="F:RNA binding"/>
    <property type="evidence" value="ECO:0007669"/>
    <property type="project" value="UniProtKB-KW"/>
</dbReference>
<dbReference type="SMART" id="SM00356">
    <property type="entry name" value="ZnF_C3H1"/>
    <property type="match status" value="4"/>
</dbReference>
<dbReference type="InterPro" id="IPR000571">
    <property type="entry name" value="Znf_CCCH"/>
</dbReference>
<accession>A0AAV5UEJ7</accession>
<dbReference type="GO" id="GO:0005634">
    <property type="term" value="C:nucleus"/>
    <property type="evidence" value="ECO:0007669"/>
    <property type="project" value="UniProtKB-SubCell"/>
</dbReference>
<evidence type="ECO:0000313" key="14">
    <source>
        <dbReference type="Proteomes" id="UP001432027"/>
    </source>
</evidence>
<evidence type="ECO:0000256" key="6">
    <source>
        <dbReference type="ARBA" id="ARBA00022833"/>
    </source>
</evidence>
<evidence type="ECO:0000259" key="11">
    <source>
        <dbReference type="PROSITE" id="PS50103"/>
    </source>
</evidence>
<sequence>MIEAARPPLPSLLPSDSPRSPASSLLPPRSALSFRKIGEHVVRPGSKLCFEWAESGACKAGVFCNYEHGEGEERQEKSVCSRMLRGLCRGESTCPLSHDLLPHQMPICEHYLRMQCKHGPDECGLVHIKHNEKVPVCVFFNQGKCTKEDDCTFRHQYRSDVIRALGVHAPPRDPRGQSRTTRLPKGRALLTASAAAATAAPSSPTSSAMNSPSRTTVVAAAAVAADAPPEEEDTSTFAWIGPIPMADVENQSKNGDAVSTRTPRRSAASNKAWQRKPPMAAPVSVPSAARAAVAGAAGTPLPSLSRGLSDEEELEEASSELFPKPPPDVKKAAKRKGRPPKNGGVAGEEGGSGGGSSITSSSSISKKMKMEDGDDFDEMEDDEEGEFGGPPMLNIQTSRTPSFKRACSPTCTKRCCLTEDGKRVSRQTTTGVRTDQYDPPYNARQGGKRKPRPPKQPSEAPSGDNKKVRGPYKKRKEKTRKAVQRRYLS</sequence>
<dbReference type="InterPro" id="IPR036855">
    <property type="entry name" value="Znf_CCCH_sf"/>
</dbReference>
<protein>
    <recommendedName>
        <fullName evidence="11">C3H1-type domain-containing protein</fullName>
    </recommendedName>
</protein>
<feature type="compositionally biased region" description="Gly residues" evidence="10">
    <location>
        <begin position="344"/>
        <end position="356"/>
    </location>
</feature>
<keyword evidence="5 9" id="KW-0863">Zinc-finger</keyword>
<dbReference type="EMBL" id="BTSX01000099">
    <property type="protein sequence ID" value="GMT08470.1"/>
    <property type="molecule type" value="Genomic_DNA"/>
</dbReference>
<evidence type="ECO:0000256" key="10">
    <source>
        <dbReference type="SAM" id="MobiDB-lite"/>
    </source>
</evidence>
<gene>
    <name evidence="12" type="ORF">PENTCL1PPCAC_27262</name>
    <name evidence="13" type="ORF">PENTCL1PPCAC_30644</name>
</gene>
<evidence type="ECO:0000256" key="3">
    <source>
        <dbReference type="ARBA" id="ARBA00022723"/>
    </source>
</evidence>
<feature type="domain" description="C3H1-type" evidence="11">
    <location>
        <begin position="43"/>
        <end position="71"/>
    </location>
</feature>
<feature type="domain" description="C3H1-type" evidence="11">
    <location>
        <begin position="131"/>
        <end position="158"/>
    </location>
</feature>
<dbReference type="PANTHER" id="PTHR23102">
    <property type="entry name" value="CLEAVAGE AND POLYADENYLATION SPECIFICITY FACTOR SUBUNIT 4-RELATED"/>
    <property type="match status" value="1"/>
</dbReference>
<keyword evidence="7" id="KW-0694">RNA-binding</keyword>
<feature type="region of interest" description="Disordered" evidence="10">
    <location>
        <begin position="299"/>
        <end position="489"/>
    </location>
</feature>
<feature type="compositionally biased region" description="Polar residues" evidence="10">
    <location>
        <begin position="249"/>
        <end position="272"/>
    </location>
</feature>
<keyword evidence="8" id="KW-0539">Nucleus</keyword>
<feature type="compositionally biased region" description="Basic residues" evidence="10">
    <location>
        <begin position="468"/>
        <end position="489"/>
    </location>
</feature>
<keyword evidence="3 9" id="KW-0479">Metal-binding</keyword>
<dbReference type="PANTHER" id="PTHR23102:SF24">
    <property type="entry name" value="CLEAVAGE AND POLYADENYLATION SPECIFICITY FACTOR SUBUNIT 4"/>
    <property type="match status" value="1"/>
</dbReference>
<feature type="region of interest" description="Disordered" evidence="10">
    <location>
        <begin position="1"/>
        <end position="26"/>
    </location>
</feature>
<dbReference type="SUPFAM" id="SSF90229">
    <property type="entry name" value="CCCH zinc finger"/>
    <property type="match status" value="2"/>
</dbReference>
<dbReference type="GO" id="GO:0008270">
    <property type="term" value="F:zinc ion binding"/>
    <property type="evidence" value="ECO:0007669"/>
    <property type="project" value="UniProtKB-KW"/>
</dbReference>
<feature type="region of interest" description="Disordered" evidence="10">
    <location>
        <begin position="247"/>
        <end position="284"/>
    </location>
</feature>
<keyword evidence="14" id="KW-1185">Reference proteome</keyword>